<keyword evidence="2" id="KW-1185">Reference proteome</keyword>
<protein>
    <recommendedName>
        <fullName evidence="3">Lipoprotein</fullName>
    </recommendedName>
</protein>
<dbReference type="RefSeq" id="WP_130605777.1">
    <property type="nucleotide sequence ID" value="NZ_AP019368.1"/>
</dbReference>
<gene>
    <name evidence="1" type="ORF">JCM31447_02720</name>
</gene>
<evidence type="ECO:0000313" key="1">
    <source>
        <dbReference type="EMBL" id="BBH51849.1"/>
    </source>
</evidence>
<evidence type="ECO:0008006" key="3">
    <source>
        <dbReference type="Google" id="ProtNLM"/>
    </source>
</evidence>
<dbReference type="KEGG" id="sbf:JCM31447_02720"/>
<reference evidence="1 2" key="1">
    <citation type="submission" date="2018-12" db="EMBL/GenBank/DDBJ databases">
        <title>Rubrispira sanarue gen. nov., sp., nov., a member of the order Silvanigrellales, isolated from a brackish lake in Hamamatsu Japan.</title>
        <authorList>
            <person name="Maejima Y."/>
            <person name="Iino T."/>
            <person name="Muraguchi Y."/>
            <person name="Fukuda K."/>
            <person name="Nojiri H."/>
            <person name="Ohkuma M."/>
            <person name="Moriuchi R."/>
            <person name="Dohra H."/>
            <person name="Kimbara K."/>
            <person name="Shintani M."/>
        </authorList>
    </citation>
    <scope>NUCLEOTIDE SEQUENCE [LARGE SCALE GENOMIC DNA]</scope>
    <source>
        <strain evidence="1 2">RF1110005</strain>
    </source>
</reference>
<evidence type="ECO:0000313" key="2">
    <source>
        <dbReference type="Proteomes" id="UP000291236"/>
    </source>
</evidence>
<dbReference type="EMBL" id="AP019368">
    <property type="protein sequence ID" value="BBH51849.1"/>
    <property type="molecule type" value="Genomic_DNA"/>
</dbReference>
<name>A0A4P2VKM9_FLUSA</name>
<dbReference type="PROSITE" id="PS51257">
    <property type="entry name" value="PROKAR_LIPOPROTEIN"/>
    <property type="match status" value="1"/>
</dbReference>
<organism evidence="1 2">
    <name type="scientific">Fluviispira sanaruensis</name>
    <dbReference type="NCBI Taxonomy" id="2493639"/>
    <lineage>
        <taxon>Bacteria</taxon>
        <taxon>Pseudomonadati</taxon>
        <taxon>Bdellovibrionota</taxon>
        <taxon>Oligoflexia</taxon>
        <taxon>Silvanigrellales</taxon>
        <taxon>Silvanigrellaceae</taxon>
        <taxon>Fluviispira</taxon>
    </lineage>
</organism>
<sequence>MNQFLKTAFVSISLLAITGCGTKVIDQTAEEKSSFKYNFKLSSAEERDLKYSIAITLSCMGDVFTKELNNNDMSLSIPKDTVCQISVTKITLTDKEETKEYVSNGNADITFNILYNADKISIDLIRAGKVGYKDHTQKNLLQINPIVDKNEVIFEIERNNLDDIYISMEPEIQISPKFMNFEPVNINCLFNFTLTKLSNKDSIDKFTLRADLNDETRKLFKDNCKIIYENMPDQSSQITNFITSSNLGDYYLTEAAYNAAPTACSSAIALNNFGNWNEFSNQKVYFIFKTSQDGYNSYNTIRFLKN</sequence>
<dbReference type="Proteomes" id="UP000291236">
    <property type="component" value="Chromosome"/>
</dbReference>
<proteinExistence type="predicted"/>
<dbReference type="AlphaFoldDB" id="A0A4P2VKM9"/>
<accession>A0A4P2VKM9</accession>